<name>A0A6L8UVD7_9BACL</name>
<evidence type="ECO:0000313" key="2">
    <source>
        <dbReference type="EMBL" id="MZQ81080.1"/>
    </source>
</evidence>
<dbReference type="SUPFAM" id="SSF160631">
    <property type="entry name" value="SMI1/KNR4-like"/>
    <property type="match status" value="1"/>
</dbReference>
<organism evidence="2 3">
    <name type="scientific">Paenibacillus silvestris</name>
    <dbReference type="NCBI Taxonomy" id="2606219"/>
    <lineage>
        <taxon>Bacteria</taxon>
        <taxon>Bacillati</taxon>
        <taxon>Bacillota</taxon>
        <taxon>Bacilli</taxon>
        <taxon>Bacillales</taxon>
        <taxon>Paenibacillaceae</taxon>
        <taxon>Paenibacillus</taxon>
    </lineage>
</organism>
<dbReference type="InterPro" id="IPR018958">
    <property type="entry name" value="Knr4/Smi1-like_dom"/>
</dbReference>
<accession>A0A6L8UVD7</accession>
<dbReference type="EMBL" id="WTUZ01000007">
    <property type="protein sequence ID" value="MZQ81080.1"/>
    <property type="molecule type" value="Genomic_DNA"/>
</dbReference>
<evidence type="ECO:0000313" key="3">
    <source>
        <dbReference type="Proteomes" id="UP000481087"/>
    </source>
</evidence>
<gene>
    <name evidence="2" type="ORF">GQF01_02885</name>
</gene>
<evidence type="ECO:0000259" key="1">
    <source>
        <dbReference type="Pfam" id="PF09346"/>
    </source>
</evidence>
<sequence>MLLKTVRDKESLLQKHDVEANLVGFLPKINMSKWEELVTQLSVVLPDTLREIYVEETSGFIFKWNASKEKFGDSCKRGYLHFLSPEEIIVTYREMLEIVLESRCSTEIGSNVGLQALVMDWPNWIPIMSFPNGDSFCIDVKRNLSIVFLEHDVMDGGPYIHGTTIAKNLENLLDLWSQIAFTDVFDWSICCTEDGIDLENPMFRSIRSLR</sequence>
<reference evidence="2 3" key="1">
    <citation type="submission" date="2019-12" db="EMBL/GenBank/DDBJ databases">
        <title>Paenibacillus sp. nov. sp. isolated from soil.</title>
        <authorList>
            <person name="Kim J."/>
            <person name="Jeong S.E."/>
            <person name="Jung H.S."/>
            <person name="Jeon C.O."/>
        </authorList>
    </citation>
    <scope>NUCLEOTIDE SEQUENCE [LARGE SCALE GENOMIC DNA]</scope>
    <source>
        <strain evidence="2 3">5J-6</strain>
    </source>
</reference>
<dbReference type="AlphaFoldDB" id="A0A6L8UVD7"/>
<protein>
    <recommendedName>
        <fullName evidence="1">Knr4/Smi1-like domain-containing protein</fullName>
    </recommendedName>
</protein>
<comment type="caution">
    <text evidence="2">The sequence shown here is derived from an EMBL/GenBank/DDBJ whole genome shotgun (WGS) entry which is preliminary data.</text>
</comment>
<dbReference type="Proteomes" id="UP000481087">
    <property type="component" value="Unassembled WGS sequence"/>
</dbReference>
<dbReference type="RefSeq" id="WP_161405390.1">
    <property type="nucleotide sequence ID" value="NZ_WTUZ01000007.1"/>
</dbReference>
<proteinExistence type="predicted"/>
<keyword evidence="3" id="KW-1185">Reference proteome</keyword>
<feature type="domain" description="Knr4/Smi1-like" evidence="1">
    <location>
        <begin position="35"/>
        <end position="154"/>
    </location>
</feature>
<dbReference type="InterPro" id="IPR037883">
    <property type="entry name" value="Knr4/Smi1-like_sf"/>
</dbReference>
<dbReference type="Pfam" id="PF09346">
    <property type="entry name" value="SMI1_KNR4"/>
    <property type="match status" value="1"/>
</dbReference>